<protein>
    <recommendedName>
        <fullName evidence="4">PE family protein</fullName>
    </recommendedName>
</protein>
<evidence type="ECO:0008006" key="4">
    <source>
        <dbReference type="Google" id="ProtNLM"/>
    </source>
</evidence>
<comment type="caution">
    <text evidence="2">The sequence shown here is derived from an EMBL/GenBank/DDBJ whole genome shotgun (WGS) entry which is preliminary data.</text>
</comment>
<evidence type="ECO:0000313" key="2">
    <source>
        <dbReference type="EMBL" id="MCB5182494.1"/>
    </source>
</evidence>
<reference evidence="2 3" key="1">
    <citation type="submission" date="2021-10" db="EMBL/GenBank/DDBJ databases">
        <title>Streptomyces sp. strain SMC 277, a novel streptomycete isolated from soil.</title>
        <authorList>
            <person name="Chanama M."/>
        </authorList>
    </citation>
    <scope>NUCLEOTIDE SEQUENCE [LARGE SCALE GENOMIC DNA]</scope>
    <source>
        <strain evidence="2 3">SMC 277</strain>
    </source>
</reference>
<proteinExistence type="predicted"/>
<evidence type="ECO:0000256" key="1">
    <source>
        <dbReference type="SAM" id="MobiDB-lite"/>
    </source>
</evidence>
<gene>
    <name evidence="2" type="ORF">LG632_24335</name>
</gene>
<keyword evidence="3" id="KW-1185">Reference proteome</keyword>
<name>A0ABS8BCY4_9ACTN</name>
<dbReference type="EMBL" id="JAJAUY010000129">
    <property type="protein sequence ID" value="MCB5182494.1"/>
    <property type="molecule type" value="Genomic_DNA"/>
</dbReference>
<sequence length="62" mass="5637">RTGGVTRTGLDADGATGGGAVDGIVATPDGTVVGGNGGPGGAIAQPGQPGTAGGNGFLVVFW</sequence>
<feature type="region of interest" description="Disordered" evidence="1">
    <location>
        <begin position="1"/>
        <end position="23"/>
    </location>
</feature>
<evidence type="ECO:0000313" key="3">
    <source>
        <dbReference type="Proteomes" id="UP001199054"/>
    </source>
</evidence>
<accession>A0ABS8BCY4</accession>
<organism evidence="2 3">
    <name type="scientific">Streptomyces antimicrobicus</name>
    <dbReference type="NCBI Taxonomy" id="2883108"/>
    <lineage>
        <taxon>Bacteria</taxon>
        <taxon>Bacillati</taxon>
        <taxon>Actinomycetota</taxon>
        <taxon>Actinomycetes</taxon>
        <taxon>Kitasatosporales</taxon>
        <taxon>Streptomycetaceae</taxon>
        <taxon>Streptomyces</taxon>
    </lineage>
</organism>
<feature type="non-terminal residue" evidence="2">
    <location>
        <position position="1"/>
    </location>
</feature>
<dbReference type="Proteomes" id="UP001199054">
    <property type="component" value="Unassembled WGS sequence"/>
</dbReference>